<evidence type="ECO:0000313" key="2">
    <source>
        <dbReference type="Proteomes" id="UP000182567"/>
    </source>
</evidence>
<gene>
    <name evidence="1" type="ORF">BLL42_04205</name>
</gene>
<dbReference type="GeneID" id="46907411"/>
<evidence type="ECO:0000313" key="1">
    <source>
        <dbReference type="EMBL" id="APC14956.1"/>
    </source>
</evidence>
<dbReference type="OrthoDB" id="9794834at2"/>
<dbReference type="Proteomes" id="UP000182567">
    <property type="component" value="Chromosome"/>
</dbReference>
<dbReference type="EMBL" id="CP017886">
    <property type="protein sequence ID" value="APC14956.1"/>
    <property type="molecule type" value="Genomic_DNA"/>
</dbReference>
<organism evidence="1 2">
    <name type="scientific">Pseudomonas frederiksbergensis</name>
    <dbReference type="NCBI Taxonomy" id="104087"/>
    <lineage>
        <taxon>Bacteria</taxon>
        <taxon>Pseudomonadati</taxon>
        <taxon>Pseudomonadota</taxon>
        <taxon>Gammaproteobacteria</taxon>
        <taxon>Pseudomonadales</taxon>
        <taxon>Pseudomonadaceae</taxon>
        <taxon>Pseudomonas</taxon>
    </lineage>
</organism>
<protein>
    <submittedName>
        <fullName evidence="1">Uncharacterized protein</fullName>
    </submittedName>
</protein>
<sequence>MKKLGAKEKKRKKKKKVVSIPVPFLDPDFIESESYRRVRFCDDRVSLEEVCSTLEVESGLRVIFSNDVSTALGIIDFSTSVVTIFTVGRSLDVQRLALAHCIGHAALDHGRFMESGVVYDSHVDIRLKPSTSINGSSSLEWQARSFASSLLMPRQVFLSYFSHLQEKLDFKSRGHGPIYLDDQLCNRMLYAEIVTEMRIFFDAPKTLVAFRINALKLLTDARRPLRVTEEVAAETLNTFFK</sequence>
<proteinExistence type="predicted"/>
<reference evidence="2" key="1">
    <citation type="submission" date="2016-10" db="EMBL/GenBank/DDBJ databases">
        <title>Pseudomonas frederiksbergensis ERGS4:02 complete genome.</title>
        <authorList>
            <person name="Kumar R."/>
            <person name="Acharya V."/>
            <person name="Singh D."/>
        </authorList>
    </citation>
    <scope>NUCLEOTIDE SEQUENCE [LARGE SCALE GENOMIC DNA]</scope>
    <source>
        <strain evidence="2">ERGS4:02</strain>
    </source>
</reference>
<name>A0A1J0EGM0_9PSED</name>
<dbReference type="AlphaFoldDB" id="A0A1J0EGM0"/>
<accession>A0A1J0EGM0</accession>
<dbReference type="RefSeq" id="WP_071550930.1">
    <property type="nucleotide sequence ID" value="NZ_CP017886.1"/>
</dbReference>